<sequence>MEKNNGNRKLIIGIIIIGAFISSLNQTVMTASLPRIMTEFGITAGIGQWLTTGYLLFMGVMIPCTGYLMEHFSSKKLYLVSVSLFFVGCAAAAFSPNVYLLLLARVVQALGAGILLPLPQVVAFRLYRPEERGAIMGIVGLTTGFAPAFGPTFAGWVADAFGWRSIFYIMCVLAAFGIILALLKLPDEKMHSDGKLDMLSVVMSTIGFCGLLTGVSNQGNYGFSSPLTFGPLLIGIVCVALFAIRQLRLSTPLLELRIFKNRNFTLGTVLLIFAYGSMLSVSTLLPIYIQNLRHYSATISGLVLLPGALFLAILNPLCGRILDKKGPYLLSLAGLVLLGGATFSLSFIGTKTPLIMIIIIYAFRMLGVVALLQPLQTWSVNSVESKFVAHGTALMNTVRQVGGSIISALLVAVMSASAKTGGDMKGIQTSFLVTSVIVLASLIACAVLMRPRKAAAVVTAESSSTAESAAPSMQGMSSKQAPHIIITIAREYGSGGREIGLKAAQALGIPFYDRELIAMEARVCGLPDDYVETTDERISLRNTAWDWAAQSYGVFETHLFDTGNLSEADRLYHAQQRVIQQIAQKGSCVIIGRCADYILRDEPGCLRIFICSDPTQKRRRIEKEYGIVPEKADAVMKRKDSERAFHHKRYTGQTWGRPSNYHMVLNSTLLGIDGCVRLILEGVHQS</sequence>
<feature type="transmembrane region" description="Helical" evidence="7">
    <location>
        <begin position="427"/>
        <end position="449"/>
    </location>
</feature>
<evidence type="ECO:0000313" key="10">
    <source>
        <dbReference type="Proteomes" id="UP000723714"/>
    </source>
</evidence>
<dbReference type="InterPro" id="IPR004638">
    <property type="entry name" value="EmrB-like"/>
</dbReference>
<keyword evidence="3" id="KW-1003">Cell membrane</keyword>
<dbReference type="InterPro" id="IPR011701">
    <property type="entry name" value="MFS"/>
</dbReference>
<dbReference type="Pfam" id="PF13189">
    <property type="entry name" value="Cytidylate_kin2"/>
    <property type="match status" value="1"/>
</dbReference>
<comment type="subcellular location">
    <subcellularLocation>
        <location evidence="1">Cell membrane</location>
        <topology evidence="1">Multi-pass membrane protein</topology>
    </subcellularLocation>
</comment>
<evidence type="ECO:0000256" key="2">
    <source>
        <dbReference type="ARBA" id="ARBA00022448"/>
    </source>
</evidence>
<dbReference type="PROSITE" id="PS50850">
    <property type="entry name" value="MFS"/>
    <property type="match status" value="1"/>
</dbReference>
<evidence type="ECO:0000256" key="4">
    <source>
        <dbReference type="ARBA" id="ARBA00022692"/>
    </source>
</evidence>
<dbReference type="CDD" id="cd17503">
    <property type="entry name" value="MFS_LmrB_MDR_like"/>
    <property type="match status" value="1"/>
</dbReference>
<dbReference type="EMBL" id="JABACJ020000002">
    <property type="protein sequence ID" value="MBU3874998.1"/>
    <property type="molecule type" value="Genomic_DNA"/>
</dbReference>
<feature type="transmembrane region" description="Helical" evidence="7">
    <location>
        <begin position="196"/>
        <end position="215"/>
    </location>
</feature>
<feature type="transmembrane region" description="Helical" evidence="7">
    <location>
        <begin position="46"/>
        <end position="68"/>
    </location>
</feature>
<keyword evidence="6 7" id="KW-0472">Membrane</keyword>
<evidence type="ECO:0000256" key="6">
    <source>
        <dbReference type="ARBA" id="ARBA00023136"/>
    </source>
</evidence>
<name>A0ABS6D0B2_9FIRM</name>
<gene>
    <name evidence="9" type="ORF">HGO97_004110</name>
</gene>
<keyword evidence="10" id="KW-1185">Reference proteome</keyword>
<feature type="domain" description="Major facilitator superfamily (MFS) profile" evidence="8">
    <location>
        <begin position="11"/>
        <end position="453"/>
    </location>
</feature>
<reference evidence="9 10" key="1">
    <citation type="submission" date="2021-06" db="EMBL/GenBank/DDBJ databases">
        <title>Faecalicatena sp. nov. isolated from porcine feces.</title>
        <authorList>
            <person name="Oh B.S."/>
            <person name="Lee J.H."/>
        </authorList>
    </citation>
    <scope>NUCLEOTIDE SEQUENCE [LARGE SCALE GENOMIC DNA]</scope>
    <source>
        <strain evidence="9 10">AGMB00832</strain>
    </source>
</reference>
<organism evidence="9 10">
    <name type="scientific">Faecalicatena faecalis</name>
    <dbReference type="NCBI Taxonomy" id="2726362"/>
    <lineage>
        <taxon>Bacteria</taxon>
        <taxon>Bacillati</taxon>
        <taxon>Bacillota</taxon>
        <taxon>Clostridia</taxon>
        <taxon>Lachnospirales</taxon>
        <taxon>Lachnospiraceae</taxon>
        <taxon>Faecalicatena</taxon>
    </lineage>
</organism>
<dbReference type="PANTHER" id="PTHR42718:SF24">
    <property type="entry name" value="MAJOR FACILITATOR SUPERFAMILY (MFS) PROFILE DOMAIN-CONTAINING PROTEIN"/>
    <property type="match status" value="1"/>
</dbReference>
<dbReference type="PANTHER" id="PTHR42718">
    <property type="entry name" value="MAJOR FACILITATOR SUPERFAMILY MULTIDRUG TRANSPORTER MFSC"/>
    <property type="match status" value="1"/>
</dbReference>
<evidence type="ECO:0000256" key="1">
    <source>
        <dbReference type="ARBA" id="ARBA00004651"/>
    </source>
</evidence>
<feature type="transmembrane region" description="Helical" evidence="7">
    <location>
        <begin position="354"/>
        <end position="372"/>
    </location>
</feature>
<feature type="transmembrane region" description="Helical" evidence="7">
    <location>
        <begin position="326"/>
        <end position="348"/>
    </location>
</feature>
<keyword evidence="4 7" id="KW-0812">Transmembrane</keyword>
<dbReference type="RefSeq" id="WP_216239733.1">
    <property type="nucleotide sequence ID" value="NZ_JABACJ020000002.1"/>
</dbReference>
<feature type="transmembrane region" description="Helical" evidence="7">
    <location>
        <begin position="227"/>
        <end position="244"/>
    </location>
</feature>
<dbReference type="Proteomes" id="UP000723714">
    <property type="component" value="Unassembled WGS sequence"/>
</dbReference>
<accession>A0ABS6D0B2</accession>
<keyword evidence="5 7" id="KW-1133">Transmembrane helix</keyword>
<feature type="transmembrane region" description="Helical" evidence="7">
    <location>
        <begin position="77"/>
        <end position="94"/>
    </location>
</feature>
<evidence type="ECO:0000259" key="8">
    <source>
        <dbReference type="PROSITE" id="PS50850"/>
    </source>
</evidence>
<feature type="transmembrane region" description="Helical" evidence="7">
    <location>
        <begin position="393"/>
        <end position="415"/>
    </location>
</feature>
<keyword evidence="2" id="KW-0813">Transport</keyword>
<dbReference type="Pfam" id="PF07690">
    <property type="entry name" value="MFS_1"/>
    <property type="match status" value="1"/>
</dbReference>
<feature type="transmembrane region" description="Helical" evidence="7">
    <location>
        <begin position="295"/>
        <end position="314"/>
    </location>
</feature>
<dbReference type="InterPro" id="IPR020846">
    <property type="entry name" value="MFS_dom"/>
</dbReference>
<evidence type="ECO:0000313" key="9">
    <source>
        <dbReference type="EMBL" id="MBU3874998.1"/>
    </source>
</evidence>
<proteinExistence type="predicted"/>
<feature type="transmembrane region" description="Helical" evidence="7">
    <location>
        <begin position="166"/>
        <end position="184"/>
    </location>
</feature>
<evidence type="ECO:0000256" key="7">
    <source>
        <dbReference type="SAM" id="Phobius"/>
    </source>
</evidence>
<feature type="transmembrane region" description="Helical" evidence="7">
    <location>
        <begin position="106"/>
        <end position="127"/>
    </location>
</feature>
<feature type="transmembrane region" description="Helical" evidence="7">
    <location>
        <begin position="264"/>
        <end position="289"/>
    </location>
</feature>
<evidence type="ECO:0000256" key="5">
    <source>
        <dbReference type="ARBA" id="ARBA00022989"/>
    </source>
</evidence>
<protein>
    <submittedName>
        <fullName evidence="9">DHA2 family efflux MFS transporter permease subunit</fullName>
    </submittedName>
</protein>
<feature type="transmembrane region" description="Helical" evidence="7">
    <location>
        <begin position="134"/>
        <end position="154"/>
    </location>
</feature>
<comment type="caution">
    <text evidence="9">The sequence shown here is derived from an EMBL/GenBank/DDBJ whole genome shotgun (WGS) entry which is preliminary data.</text>
</comment>
<evidence type="ECO:0000256" key="3">
    <source>
        <dbReference type="ARBA" id="ARBA00022475"/>
    </source>
</evidence>
<dbReference type="NCBIfam" id="TIGR00711">
    <property type="entry name" value="efflux_EmrB"/>
    <property type="match status" value="1"/>
</dbReference>